<dbReference type="GeneID" id="83207181"/>
<dbReference type="PANTHER" id="PTHR10642">
    <property type="entry name" value="RIBONUCLEASE H1"/>
    <property type="match status" value="1"/>
</dbReference>
<evidence type="ECO:0000256" key="8">
    <source>
        <dbReference type="SAM" id="MobiDB-lite"/>
    </source>
</evidence>
<organism evidence="10 11">
    <name type="scientific">Penicillium chermesinum</name>
    <dbReference type="NCBI Taxonomy" id="63820"/>
    <lineage>
        <taxon>Eukaryota</taxon>
        <taxon>Fungi</taxon>
        <taxon>Dikarya</taxon>
        <taxon>Ascomycota</taxon>
        <taxon>Pezizomycotina</taxon>
        <taxon>Eurotiomycetes</taxon>
        <taxon>Eurotiomycetidae</taxon>
        <taxon>Eurotiales</taxon>
        <taxon>Aspergillaceae</taxon>
        <taxon>Penicillium</taxon>
    </lineage>
</organism>
<reference evidence="10" key="2">
    <citation type="journal article" date="2023" name="IMA Fungus">
        <title>Comparative genomic study of the Penicillium genus elucidates a diverse pangenome and 15 lateral gene transfer events.</title>
        <authorList>
            <person name="Petersen C."/>
            <person name="Sorensen T."/>
            <person name="Nielsen M.R."/>
            <person name="Sondergaard T.E."/>
            <person name="Sorensen J.L."/>
            <person name="Fitzpatrick D.A."/>
            <person name="Frisvad J.C."/>
            <person name="Nielsen K.L."/>
        </authorList>
    </citation>
    <scope>NUCLEOTIDE SEQUENCE</scope>
    <source>
        <strain evidence="10">IBT 19713</strain>
    </source>
</reference>
<dbReference type="InterPro" id="IPR036397">
    <property type="entry name" value="RNaseH_sf"/>
</dbReference>
<evidence type="ECO:0000259" key="9">
    <source>
        <dbReference type="PROSITE" id="PS50879"/>
    </source>
</evidence>
<keyword evidence="5" id="KW-0479">Metal-binding</keyword>
<dbReference type="SUPFAM" id="SSF53098">
    <property type="entry name" value="Ribonuclease H-like"/>
    <property type="match status" value="1"/>
</dbReference>
<evidence type="ECO:0000256" key="2">
    <source>
        <dbReference type="ARBA" id="ARBA00005300"/>
    </source>
</evidence>
<keyword evidence="6" id="KW-0255">Endonuclease</keyword>
<comment type="similarity">
    <text evidence="2">Belongs to the RNase H family.</text>
</comment>
<dbReference type="Pfam" id="PF00075">
    <property type="entry name" value="RNase_H"/>
    <property type="match status" value="1"/>
</dbReference>
<evidence type="ECO:0000256" key="5">
    <source>
        <dbReference type="ARBA" id="ARBA00022723"/>
    </source>
</evidence>
<gene>
    <name evidence="10" type="ORF">N7468_010582</name>
</gene>
<feature type="region of interest" description="Disordered" evidence="8">
    <location>
        <begin position="1"/>
        <end position="29"/>
    </location>
</feature>
<dbReference type="GO" id="GO:0043137">
    <property type="term" value="P:DNA replication, removal of RNA primer"/>
    <property type="evidence" value="ECO:0007669"/>
    <property type="project" value="TreeGrafter"/>
</dbReference>
<evidence type="ECO:0000313" key="10">
    <source>
        <dbReference type="EMBL" id="KAJ5214903.1"/>
    </source>
</evidence>
<comment type="caution">
    <text evidence="10">The sequence shown here is derived from an EMBL/GenBank/DDBJ whole genome shotgun (WGS) entry which is preliminary data.</text>
</comment>
<accession>A0A9W9N7Z0</accession>
<dbReference type="PROSITE" id="PS50879">
    <property type="entry name" value="RNASE_H_1"/>
    <property type="match status" value="1"/>
</dbReference>
<dbReference type="GO" id="GO:0003676">
    <property type="term" value="F:nucleic acid binding"/>
    <property type="evidence" value="ECO:0007669"/>
    <property type="project" value="InterPro"/>
</dbReference>
<feature type="domain" description="RNase H type-1" evidence="9">
    <location>
        <begin position="50"/>
        <end position="210"/>
    </location>
</feature>
<keyword evidence="7" id="KW-0378">Hydrolase</keyword>
<dbReference type="EMBL" id="JAPQKS010000009">
    <property type="protein sequence ID" value="KAJ5214903.1"/>
    <property type="molecule type" value="Genomic_DNA"/>
</dbReference>
<dbReference type="GO" id="GO:0004523">
    <property type="term" value="F:RNA-DNA hybrid ribonuclease activity"/>
    <property type="evidence" value="ECO:0007669"/>
    <property type="project" value="UniProtKB-EC"/>
</dbReference>
<evidence type="ECO:0000256" key="4">
    <source>
        <dbReference type="ARBA" id="ARBA00022722"/>
    </source>
</evidence>
<dbReference type="InterPro" id="IPR050092">
    <property type="entry name" value="RNase_H"/>
</dbReference>
<name>A0A9W9N7Z0_9EURO</name>
<dbReference type="OrthoDB" id="407198at2759"/>
<dbReference type="AlphaFoldDB" id="A0A9W9N7Z0"/>
<dbReference type="RefSeq" id="XP_058325400.1">
    <property type="nucleotide sequence ID" value="XM_058479877.1"/>
</dbReference>
<keyword evidence="11" id="KW-1185">Reference proteome</keyword>
<proteinExistence type="inferred from homology"/>
<dbReference type="GO" id="GO:0046872">
    <property type="term" value="F:metal ion binding"/>
    <property type="evidence" value="ECO:0007669"/>
    <property type="project" value="UniProtKB-KW"/>
</dbReference>
<evidence type="ECO:0000256" key="3">
    <source>
        <dbReference type="ARBA" id="ARBA00012180"/>
    </source>
</evidence>
<evidence type="ECO:0000256" key="6">
    <source>
        <dbReference type="ARBA" id="ARBA00022759"/>
    </source>
</evidence>
<dbReference type="Gene3D" id="3.30.420.10">
    <property type="entry name" value="Ribonuclease H-like superfamily/Ribonuclease H"/>
    <property type="match status" value="1"/>
</dbReference>
<dbReference type="Proteomes" id="UP001150941">
    <property type="component" value="Unassembled WGS sequence"/>
</dbReference>
<dbReference type="EC" id="3.1.26.4" evidence="3"/>
<reference evidence="10" key="1">
    <citation type="submission" date="2022-11" db="EMBL/GenBank/DDBJ databases">
        <authorList>
            <person name="Petersen C."/>
        </authorList>
    </citation>
    <scope>NUCLEOTIDE SEQUENCE</scope>
    <source>
        <strain evidence="10">IBT 19713</strain>
    </source>
</reference>
<dbReference type="PANTHER" id="PTHR10642:SF26">
    <property type="entry name" value="RIBONUCLEASE H1"/>
    <property type="match status" value="1"/>
</dbReference>
<keyword evidence="4" id="KW-0540">Nuclease</keyword>
<protein>
    <recommendedName>
        <fullName evidence="3">ribonuclease H</fullName>
        <ecNumber evidence="3">3.1.26.4</ecNumber>
    </recommendedName>
</protein>
<evidence type="ECO:0000256" key="7">
    <source>
        <dbReference type="ARBA" id="ARBA00022801"/>
    </source>
</evidence>
<dbReference type="InterPro" id="IPR012337">
    <property type="entry name" value="RNaseH-like_sf"/>
</dbReference>
<dbReference type="InterPro" id="IPR002156">
    <property type="entry name" value="RNaseH_domain"/>
</dbReference>
<evidence type="ECO:0000256" key="1">
    <source>
        <dbReference type="ARBA" id="ARBA00000077"/>
    </source>
</evidence>
<sequence length="234" mass="26287">MSRPHQNLLTACDDTKFPSRFKPPPRTHHSDLFIPHALTDTETRLVNHTNPQQLLITTDGACNQNAWSSRRGGWAFVYGPSSIREYPGANVICERLEKEGPNGHAYAATNHRAELRAVIAALQWKNWAAEGFTSLVIGTESAYVVNGITEWAKEWVRNGFVTPAGLEVANLDLWKVLLQVVDWVEYEVLFWRVGQRVTGVADHFARVAAEKASVVRFKVWVEGGDRFEDSLSDT</sequence>
<comment type="catalytic activity">
    <reaction evidence="1">
        <text>Endonucleolytic cleavage to 5'-phosphomonoester.</text>
        <dbReference type="EC" id="3.1.26.4"/>
    </reaction>
</comment>
<evidence type="ECO:0000313" key="11">
    <source>
        <dbReference type="Proteomes" id="UP001150941"/>
    </source>
</evidence>